<gene>
    <name evidence="2" type="ORF">GCM10007043_02960</name>
</gene>
<evidence type="ECO:0000313" key="2">
    <source>
        <dbReference type="EMBL" id="GGJ92712.1"/>
    </source>
</evidence>
<evidence type="ECO:0000313" key="3">
    <source>
        <dbReference type="Proteomes" id="UP000637720"/>
    </source>
</evidence>
<reference evidence="2" key="2">
    <citation type="submission" date="2020-09" db="EMBL/GenBank/DDBJ databases">
        <authorList>
            <person name="Sun Q."/>
            <person name="Ohkuma M."/>
        </authorList>
    </citation>
    <scope>NUCLEOTIDE SEQUENCE</scope>
    <source>
        <strain evidence="2">JCM 14719</strain>
    </source>
</reference>
<comment type="caution">
    <text evidence="2">The sequence shown here is derived from an EMBL/GenBank/DDBJ whole genome shotgun (WGS) entry which is preliminary data.</text>
</comment>
<reference evidence="2" key="1">
    <citation type="journal article" date="2014" name="Int. J. Syst. Evol. Microbiol.">
        <title>Complete genome sequence of Corynebacterium casei LMG S-19264T (=DSM 44701T), isolated from a smear-ripened cheese.</title>
        <authorList>
            <consortium name="US DOE Joint Genome Institute (JGI-PGF)"/>
            <person name="Walter F."/>
            <person name="Albersmeier A."/>
            <person name="Kalinowski J."/>
            <person name="Ruckert C."/>
        </authorList>
    </citation>
    <scope>NUCLEOTIDE SEQUENCE</scope>
    <source>
        <strain evidence="2">JCM 14719</strain>
    </source>
</reference>
<name>A0A8J3B4F6_9BACI</name>
<dbReference type="AlphaFoldDB" id="A0A8J3B4F6"/>
<evidence type="ECO:0000256" key="1">
    <source>
        <dbReference type="SAM" id="MobiDB-lite"/>
    </source>
</evidence>
<dbReference type="Proteomes" id="UP000637720">
    <property type="component" value="Unassembled WGS sequence"/>
</dbReference>
<feature type="region of interest" description="Disordered" evidence="1">
    <location>
        <begin position="30"/>
        <end position="59"/>
    </location>
</feature>
<keyword evidence="3" id="KW-1185">Reference proteome</keyword>
<sequence length="59" mass="6514">MHPFVHARLGWLWRWCDEADETAEVNPNVLAKTESNTNETAGNPDEGEGELCPSAFKAA</sequence>
<proteinExistence type="predicted"/>
<dbReference type="EMBL" id="BMOF01000003">
    <property type="protein sequence ID" value="GGJ92712.1"/>
    <property type="molecule type" value="Genomic_DNA"/>
</dbReference>
<accession>A0A8J3B4F6</accession>
<organism evidence="2 3">
    <name type="scientific">Calditerricola satsumensis</name>
    <dbReference type="NCBI Taxonomy" id="373054"/>
    <lineage>
        <taxon>Bacteria</taxon>
        <taxon>Bacillati</taxon>
        <taxon>Bacillota</taxon>
        <taxon>Bacilli</taxon>
        <taxon>Bacillales</taxon>
        <taxon>Bacillaceae</taxon>
        <taxon>Calditerricola</taxon>
    </lineage>
</organism>
<protein>
    <submittedName>
        <fullName evidence="2">Uncharacterized protein</fullName>
    </submittedName>
</protein>